<dbReference type="PROSITE" id="PS00217">
    <property type="entry name" value="SUGAR_TRANSPORT_2"/>
    <property type="match status" value="1"/>
</dbReference>
<feature type="transmembrane region" description="Helical" evidence="10">
    <location>
        <begin position="33"/>
        <end position="61"/>
    </location>
</feature>
<evidence type="ECO:0000256" key="7">
    <source>
        <dbReference type="ARBA" id="ARBA00022989"/>
    </source>
</evidence>
<evidence type="ECO:0000256" key="4">
    <source>
        <dbReference type="ARBA" id="ARBA00022475"/>
    </source>
</evidence>
<evidence type="ECO:0000313" key="12">
    <source>
        <dbReference type="EMBL" id="MFC0581532.1"/>
    </source>
</evidence>
<accession>A0ABV6P8T2</accession>
<evidence type="ECO:0000256" key="8">
    <source>
        <dbReference type="ARBA" id="ARBA00023136"/>
    </source>
</evidence>
<dbReference type="EMBL" id="JBHLUB010000015">
    <property type="protein sequence ID" value="MFC0581532.1"/>
    <property type="molecule type" value="Genomic_DNA"/>
</dbReference>
<protein>
    <submittedName>
        <fullName evidence="12">MFS transporter</fullName>
    </submittedName>
</protein>
<evidence type="ECO:0000256" key="10">
    <source>
        <dbReference type="SAM" id="Phobius"/>
    </source>
</evidence>
<dbReference type="Gene3D" id="1.20.1250.20">
    <property type="entry name" value="MFS general substrate transporter like domains"/>
    <property type="match status" value="1"/>
</dbReference>
<evidence type="ECO:0000256" key="1">
    <source>
        <dbReference type="ARBA" id="ARBA00004651"/>
    </source>
</evidence>
<dbReference type="PROSITE" id="PS50850">
    <property type="entry name" value="MFS"/>
    <property type="match status" value="1"/>
</dbReference>
<keyword evidence="13" id="KW-1185">Reference proteome</keyword>
<name>A0ABV6P8T2_9MICC</name>
<feature type="transmembrane region" description="Helical" evidence="10">
    <location>
        <begin position="258"/>
        <end position="275"/>
    </location>
</feature>
<feature type="transmembrane region" description="Helical" evidence="10">
    <location>
        <begin position="295"/>
        <end position="313"/>
    </location>
</feature>
<keyword evidence="6" id="KW-0769">Symport</keyword>
<feature type="transmembrane region" description="Helical" evidence="10">
    <location>
        <begin position="127"/>
        <end position="148"/>
    </location>
</feature>
<evidence type="ECO:0000259" key="11">
    <source>
        <dbReference type="PROSITE" id="PS50850"/>
    </source>
</evidence>
<keyword evidence="3" id="KW-0813">Transport</keyword>
<feature type="transmembrane region" description="Helical" evidence="10">
    <location>
        <begin position="67"/>
        <end position="91"/>
    </location>
</feature>
<dbReference type="RefSeq" id="WP_377458222.1">
    <property type="nucleotide sequence ID" value="NZ_JBHLUB010000015.1"/>
</dbReference>
<feature type="transmembrane region" description="Helical" evidence="10">
    <location>
        <begin position="169"/>
        <end position="191"/>
    </location>
</feature>
<dbReference type="InterPro" id="IPR036259">
    <property type="entry name" value="MFS_trans_sf"/>
</dbReference>
<dbReference type="SUPFAM" id="SSF103473">
    <property type="entry name" value="MFS general substrate transporter"/>
    <property type="match status" value="1"/>
</dbReference>
<dbReference type="PANTHER" id="PTHR43528">
    <property type="entry name" value="ALPHA-KETOGLUTARATE PERMEASE"/>
    <property type="match status" value="1"/>
</dbReference>
<feature type="transmembrane region" description="Helical" evidence="10">
    <location>
        <begin position="203"/>
        <end position="222"/>
    </location>
</feature>
<reference evidence="12 13" key="1">
    <citation type="submission" date="2024-09" db="EMBL/GenBank/DDBJ databases">
        <authorList>
            <person name="Sun Q."/>
            <person name="Mori K."/>
        </authorList>
    </citation>
    <scope>NUCLEOTIDE SEQUENCE [LARGE SCALE GENOMIC DNA]</scope>
    <source>
        <strain evidence="12 13">NCAIM B.02604</strain>
    </source>
</reference>
<feature type="region of interest" description="Disordered" evidence="9">
    <location>
        <begin position="1"/>
        <end position="21"/>
    </location>
</feature>
<feature type="transmembrane region" description="Helical" evidence="10">
    <location>
        <begin position="349"/>
        <end position="376"/>
    </location>
</feature>
<comment type="similarity">
    <text evidence="2">Belongs to the major facilitator superfamily. Metabolite:H+ Symporter (MHS) family (TC 2.A.1.6) family.</text>
</comment>
<dbReference type="InterPro" id="IPR020846">
    <property type="entry name" value="MFS_dom"/>
</dbReference>
<dbReference type="InterPro" id="IPR011701">
    <property type="entry name" value="MFS"/>
</dbReference>
<evidence type="ECO:0000256" key="3">
    <source>
        <dbReference type="ARBA" id="ARBA00022448"/>
    </source>
</evidence>
<keyword evidence="4" id="KW-1003">Cell membrane</keyword>
<keyword evidence="8 10" id="KW-0472">Membrane</keyword>
<evidence type="ECO:0000256" key="9">
    <source>
        <dbReference type="SAM" id="MobiDB-lite"/>
    </source>
</evidence>
<dbReference type="InterPro" id="IPR005829">
    <property type="entry name" value="Sugar_transporter_CS"/>
</dbReference>
<comment type="subcellular location">
    <subcellularLocation>
        <location evidence="1">Cell membrane</location>
        <topology evidence="1">Multi-pass membrane protein</topology>
    </subcellularLocation>
</comment>
<sequence length="479" mass="51286">MSSSQHGSAAATVGHGNQSTAPVDRKNLRRVTLAGFAGTVVEWFDFAVYGFMATTIATTFFRSDSPVVGLLQTFAVFAVAFALRPLGGALFGMLGDRIGRKRVLVITVLLMSGATAAIGLLPSYDQIGIWAAVLLTLARCLQGLSAGGEYAGAVTYVIEHAPVNERARWGSAMPTATFTAFAAAAALSYVLSAGLGQQAMDEWGWRIPFLVAAPLGLIAFWIRRHLGESPLFQEIQEASETVEHTPIRQTFKLQWREMLLLGGYISLTALSFYIFSTYMTTFLRQVVGLEATPVLLSNVLALTLAAVTAPFIGRICDRIGRRKTMFASAIMLGLTAIPGYLIASNETFAGALIGQVLIMFGTVTANVVTAVLLTEVFPTKVRYTASGITYNVSYAIFGGTAPFVATWLIDLTGTPVAPAIYLTVIAAGAIIATIFLPETNARPLGIGLDDEAITSSIPKIKVDSTHQKHNELKPQHNRQ</sequence>
<dbReference type="PANTHER" id="PTHR43528:SF1">
    <property type="entry name" value="ALPHA-KETOGLUTARATE PERMEASE"/>
    <property type="match status" value="1"/>
</dbReference>
<feature type="transmembrane region" description="Helical" evidence="10">
    <location>
        <begin position="388"/>
        <end position="409"/>
    </location>
</feature>
<evidence type="ECO:0000256" key="5">
    <source>
        <dbReference type="ARBA" id="ARBA00022692"/>
    </source>
</evidence>
<keyword evidence="7 10" id="KW-1133">Transmembrane helix</keyword>
<feature type="transmembrane region" description="Helical" evidence="10">
    <location>
        <begin position="103"/>
        <end position="121"/>
    </location>
</feature>
<evidence type="ECO:0000256" key="6">
    <source>
        <dbReference type="ARBA" id="ARBA00022847"/>
    </source>
</evidence>
<feature type="transmembrane region" description="Helical" evidence="10">
    <location>
        <begin position="325"/>
        <end position="343"/>
    </location>
</feature>
<comment type="caution">
    <text evidence="12">The sequence shown here is derived from an EMBL/GenBank/DDBJ whole genome shotgun (WGS) entry which is preliminary data.</text>
</comment>
<evidence type="ECO:0000313" key="13">
    <source>
        <dbReference type="Proteomes" id="UP001589862"/>
    </source>
</evidence>
<dbReference type="InterPro" id="IPR051084">
    <property type="entry name" value="H+-coupled_symporters"/>
</dbReference>
<organism evidence="12 13">
    <name type="scientific">Micrococcoides hystricis</name>
    <dbReference type="NCBI Taxonomy" id="1572761"/>
    <lineage>
        <taxon>Bacteria</taxon>
        <taxon>Bacillati</taxon>
        <taxon>Actinomycetota</taxon>
        <taxon>Actinomycetes</taxon>
        <taxon>Micrococcales</taxon>
        <taxon>Micrococcaceae</taxon>
        <taxon>Micrococcoides</taxon>
    </lineage>
</organism>
<keyword evidence="5 10" id="KW-0812">Transmembrane</keyword>
<dbReference type="Proteomes" id="UP001589862">
    <property type="component" value="Unassembled WGS sequence"/>
</dbReference>
<feature type="domain" description="Major facilitator superfamily (MFS) profile" evidence="11">
    <location>
        <begin position="31"/>
        <end position="440"/>
    </location>
</feature>
<dbReference type="Pfam" id="PF07690">
    <property type="entry name" value="MFS_1"/>
    <property type="match status" value="1"/>
</dbReference>
<gene>
    <name evidence="12" type="ORF">ACFFFR_03890</name>
</gene>
<feature type="transmembrane region" description="Helical" evidence="10">
    <location>
        <begin position="415"/>
        <end position="436"/>
    </location>
</feature>
<evidence type="ECO:0000256" key="2">
    <source>
        <dbReference type="ARBA" id="ARBA00008240"/>
    </source>
</evidence>
<proteinExistence type="inferred from homology"/>